<dbReference type="InterPro" id="IPR037239">
    <property type="entry name" value="OSBP_sf"/>
</dbReference>
<dbReference type="GO" id="GO:0015485">
    <property type="term" value="F:cholesterol binding"/>
    <property type="evidence" value="ECO:0007669"/>
    <property type="project" value="TreeGrafter"/>
</dbReference>
<dbReference type="FunFam" id="3.30.70.3490:FF:000001">
    <property type="entry name" value="Oxysterol-binding protein"/>
    <property type="match status" value="1"/>
</dbReference>
<proteinExistence type="predicted"/>
<dbReference type="GO" id="GO:0016020">
    <property type="term" value="C:membrane"/>
    <property type="evidence" value="ECO:0007669"/>
    <property type="project" value="TreeGrafter"/>
</dbReference>
<dbReference type="PANTHER" id="PTHR10972:SF47">
    <property type="entry name" value="OXYSTEROL-BINDING PROTEIN-RELATED PROTEIN 10"/>
    <property type="match status" value="1"/>
</dbReference>
<accession>A0A8D0FLX9</accession>
<dbReference type="Pfam" id="PF01237">
    <property type="entry name" value="Oxysterol_BP"/>
    <property type="match status" value="1"/>
</dbReference>
<dbReference type="AlphaFoldDB" id="A0A8D0FLX9"/>
<dbReference type="Proteomes" id="UP000694551">
    <property type="component" value="Unplaced"/>
</dbReference>
<dbReference type="Gene3D" id="3.30.70.3490">
    <property type="match status" value="1"/>
</dbReference>
<dbReference type="SUPFAM" id="SSF144000">
    <property type="entry name" value="Oxysterol-binding protein-like"/>
    <property type="match status" value="1"/>
</dbReference>
<name>A0A8D0FLX9_STROC</name>
<evidence type="ECO:0000313" key="1">
    <source>
        <dbReference type="Ensembl" id="ENSSOCP00000017212.1"/>
    </source>
</evidence>
<dbReference type="GO" id="GO:0005829">
    <property type="term" value="C:cytosol"/>
    <property type="evidence" value="ECO:0007669"/>
    <property type="project" value="TreeGrafter"/>
</dbReference>
<evidence type="ECO:0000313" key="2">
    <source>
        <dbReference type="Proteomes" id="UP000694551"/>
    </source>
</evidence>
<sequence>MYRKCHTNVRMIDTNKLPVIRKKIRPIAKQGPLESRRLWQHVTNSLKEGNIDAATEHKHRLEERQRAEERQRVALTTAWKPKYFAKEGDGWLYLNPLWKTH</sequence>
<protein>
    <submittedName>
        <fullName evidence="1">Oxysterol binding protein like 10</fullName>
    </submittedName>
</protein>
<dbReference type="Ensembl" id="ENSSOCT00000017655.1">
    <property type="protein sequence ID" value="ENSSOCP00000017212.1"/>
    <property type="gene ID" value="ENSSOCG00000012595.1"/>
</dbReference>
<reference evidence="1" key="2">
    <citation type="submission" date="2025-09" db="UniProtKB">
        <authorList>
            <consortium name="Ensembl"/>
        </authorList>
    </citation>
    <scope>IDENTIFICATION</scope>
</reference>
<dbReference type="InterPro" id="IPR000648">
    <property type="entry name" value="Oxysterol-bd"/>
</dbReference>
<dbReference type="PANTHER" id="PTHR10972">
    <property type="entry name" value="OXYSTEROL-BINDING PROTEIN-RELATED"/>
    <property type="match status" value="1"/>
</dbReference>
<keyword evidence="2" id="KW-1185">Reference proteome</keyword>
<reference evidence="1" key="1">
    <citation type="submission" date="2025-08" db="UniProtKB">
        <authorList>
            <consortium name="Ensembl"/>
        </authorList>
    </citation>
    <scope>IDENTIFICATION</scope>
</reference>
<organism evidence="1 2">
    <name type="scientific">Strix occidentalis caurina</name>
    <name type="common">northern spotted owl</name>
    <dbReference type="NCBI Taxonomy" id="311401"/>
    <lineage>
        <taxon>Eukaryota</taxon>
        <taxon>Metazoa</taxon>
        <taxon>Chordata</taxon>
        <taxon>Craniata</taxon>
        <taxon>Vertebrata</taxon>
        <taxon>Euteleostomi</taxon>
        <taxon>Archelosauria</taxon>
        <taxon>Archosauria</taxon>
        <taxon>Dinosauria</taxon>
        <taxon>Saurischia</taxon>
        <taxon>Theropoda</taxon>
        <taxon>Coelurosauria</taxon>
        <taxon>Aves</taxon>
        <taxon>Neognathae</taxon>
        <taxon>Neoaves</taxon>
        <taxon>Telluraves</taxon>
        <taxon>Strigiformes</taxon>
        <taxon>Strigidae</taxon>
        <taxon>Strix</taxon>
    </lineage>
</organism>